<comment type="caution">
    <text evidence="6">The sequence shown here is derived from an EMBL/GenBank/DDBJ whole genome shotgun (WGS) entry which is preliminary data.</text>
</comment>
<dbReference type="InterPro" id="IPR036820">
    <property type="entry name" value="Archease_dom_sf"/>
</dbReference>
<evidence type="ECO:0000256" key="1">
    <source>
        <dbReference type="ARBA" id="ARBA00007963"/>
    </source>
</evidence>
<dbReference type="PANTHER" id="PTHR12682:SF11">
    <property type="entry name" value="PROTEIN ARCHEASE"/>
    <property type="match status" value="1"/>
</dbReference>
<dbReference type="SUPFAM" id="SSF69819">
    <property type="entry name" value="MTH1598-like"/>
    <property type="match status" value="1"/>
</dbReference>
<evidence type="ECO:0000256" key="4">
    <source>
        <dbReference type="ARBA" id="ARBA00022837"/>
    </source>
</evidence>
<dbReference type="Pfam" id="PF01951">
    <property type="entry name" value="Archease"/>
    <property type="match status" value="1"/>
</dbReference>
<name>A0A8J7M1U3_9BACT</name>
<gene>
    <name evidence="6" type="ORF">JFN93_19785</name>
</gene>
<keyword evidence="4" id="KW-0106">Calcium</keyword>
<protein>
    <submittedName>
        <fullName evidence="6">Archease</fullName>
    </submittedName>
</protein>
<dbReference type="RefSeq" id="WP_199385870.1">
    <property type="nucleotide sequence ID" value="NZ_JAEMHM010000018.1"/>
</dbReference>
<evidence type="ECO:0000259" key="5">
    <source>
        <dbReference type="Pfam" id="PF01951"/>
    </source>
</evidence>
<reference evidence="6" key="1">
    <citation type="submission" date="2020-12" db="EMBL/GenBank/DDBJ databases">
        <title>Geomonas sp. Red875, isolated from river sediment.</title>
        <authorList>
            <person name="Xu Z."/>
            <person name="Zhang Z."/>
            <person name="Masuda Y."/>
            <person name="Itoh H."/>
            <person name="Senoo K."/>
        </authorList>
    </citation>
    <scope>NUCLEOTIDE SEQUENCE</scope>
    <source>
        <strain evidence="6">Red875</strain>
    </source>
</reference>
<evidence type="ECO:0000256" key="3">
    <source>
        <dbReference type="ARBA" id="ARBA00022723"/>
    </source>
</evidence>
<dbReference type="GO" id="GO:0008033">
    <property type="term" value="P:tRNA processing"/>
    <property type="evidence" value="ECO:0007669"/>
    <property type="project" value="UniProtKB-KW"/>
</dbReference>
<dbReference type="PANTHER" id="PTHR12682">
    <property type="entry name" value="ARCHEASE"/>
    <property type="match status" value="1"/>
</dbReference>
<evidence type="ECO:0000313" key="6">
    <source>
        <dbReference type="EMBL" id="MBJ6726958.1"/>
    </source>
</evidence>
<feature type="domain" description="Archease" evidence="5">
    <location>
        <begin position="11"/>
        <end position="143"/>
    </location>
</feature>
<evidence type="ECO:0000256" key="2">
    <source>
        <dbReference type="ARBA" id="ARBA00022694"/>
    </source>
</evidence>
<organism evidence="6 7">
    <name type="scientific">Geomesophilobacter sediminis</name>
    <dbReference type="NCBI Taxonomy" id="2798584"/>
    <lineage>
        <taxon>Bacteria</taxon>
        <taxon>Pseudomonadati</taxon>
        <taxon>Thermodesulfobacteriota</taxon>
        <taxon>Desulfuromonadia</taxon>
        <taxon>Geobacterales</taxon>
        <taxon>Geobacteraceae</taxon>
        <taxon>Geomesophilobacter</taxon>
    </lineage>
</organism>
<evidence type="ECO:0000313" key="7">
    <source>
        <dbReference type="Proteomes" id="UP000636888"/>
    </source>
</evidence>
<dbReference type="AlphaFoldDB" id="A0A8J7M1U3"/>
<sequence>MPFQFRGDIAHADVAFDAWAASLDELFAAAAEATLAVMVESPSEVYQVAAVPVHLEEHDLEMLLFEWLNEIIFLKDARRLLLHPAEIRVGEAPQGCTIEALLKGEEIEPERHRLITDVKAVTLHRFSVRHTGERWEATVVLDV</sequence>
<dbReference type="InterPro" id="IPR023572">
    <property type="entry name" value="Archease_dom"/>
</dbReference>
<dbReference type="Gene3D" id="3.55.10.10">
    <property type="entry name" value="Archease domain"/>
    <property type="match status" value="1"/>
</dbReference>
<keyword evidence="3" id="KW-0479">Metal-binding</keyword>
<accession>A0A8J7M1U3</accession>
<dbReference type="EMBL" id="JAEMHM010000018">
    <property type="protein sequence ID" value="MBJ6726958.1"/>
    <property type="molecule type" value="Genomic_DNA"/>
</dbReference>
<proteinExistence type="inferred from homology"/>
<dbReference type="GO" id="GO:0046872">
    <property type="term" value="F:metal ion binding"/>
    <property type="evidence" value="ECO:0007669"/>
    <property type="project" value="UniProtKB-KW"/>
</dbReference>
<dbReference type="InterPro" id="IPR002804">
    <property type="entry name" value="Archease"/>
</dbReference>
<dbReference type="Proteomes" id="UP000636888">
    <property type="component" value="Unassembled WGS sequence"/>
</dbReference>
<keyword evidence="2" id="KW-0819">tRNA processing</keyword>
<comment type="similarity">
    <text evidence="1">Belongs to the archease family.</text>
</comment>
<keyword evidence="7" id="KW-1185">Reference proteome</keyword>